<feature type="region of interest" description="Disordered" evidence="4">
    <location>
        <begin position="802"/>
        <end position="824"/>
    </location>
</feature>
<dbReference type="Proteomes" id="UP000033483">
    <property type="component" value="Unassembled WGS sequence"/>
</dbReference>
<feature type="repeat" description="WD" evidence="3">
    <location>
        <begin position="187"/>
        <end position="209"/>
    </location>
</feature>
<feature type="region of interest" description="Disordered" evidence="4">
    <location>
        <begin position="1086"/>
        <end position="1132"/>
    </location>
</feature>
<dbReference type="InterPro" id="IPR019775">
    <property type="entry name" value="WD40_repeat_CS"/>
</dbReference>
<feature type="repeat" description="WD" evidence="3">
    <location>
        <begin position="133"/>
        <end position="175"/>
    </location>
</feature>
<sequence>MSVGSLSSLAAQLESPGKKLADNSLASAYDSETFDQELSFSVPGRVGSATISPCGRDIALASSEGLVIVDLDDPYKEPRRLSTHGMPWLVVDAQWSPFASRDYWVVSTANHRALVWNLNMKEDSVTGAIEHSLEGHSRAITDINFSAHHPDILSTCSVDGTVHCWDLRRPRKPTMTFFDWVAGATQVKFSRQDNHILTSAHDRTLHIWDDRKACEPVRSILAHSSKIYGIDWNRTRADELITCSLDKTIKFWDLSGPTEEYLLPRHVIQTDYPVWRARHTPFGNGIMAIPQNEPGDLYIYSTPTEIYKPIDVRPRTQPVQVFEGHGQKKVKEFLWRARGSIGDDQIDAREFQLISWGEDNKVRMQKPRKETLRAVGYVHGTKAPKGLCLTRKGAMYRTFNTVDHSNPRDTRVAPTMSDLRPRAPAGNYSTSAITAGLQNVHKRSVPGWRSAMTAKSRHGSKSAQSSIGWMKGVKVQQSVSVNNRRLSSKDSTVFEAPDEDWQKPEPIREEIIRISTELPKLRWDQLNPANTVVSLQGPWGQNKSNIYFKVHIDIPAGYPQTEALQFAIDRTIYMDTHTHAKLESDIQMLAQRFQEIGKNSLHAIFSYLLGDVDLQTTQARYFETVGDLRDLANLNEGDSSSSDDEDNATEMRASSTLMSMDMTTSVEAHNSFATNNPISRTALPIARRTCGARFSHNGQLVCFFPTQEEKTRAIFQTAAADASNQRKTADPYSTRFGRMAFESPLRRRMSDYGSESDDVDGGSSGSEYDVSTSEGEGDEWDLSSMPHIGAGRLRIAWSETHSVHSSGGGTGIGTATGTGVGRRRTSRPKYIVSLHDVSGVLPSKKNHAQFYEVYGDDVCKHNAQVAERFGHYELRDVWHFCGLLLHKGIPLEVLDRSLDRARGRDRARSKKDKDKGGSSGDSPEENVLVVARHVASGYNDEYSGMMARVKWGSHPMARHFVDGLFDYYERTANVQMLALLSCIFVEPTLPDNPEDEALANPYITQPAVPLACKAPGFSQPFYNSRAAFERTRAVSQTASVGTSPSHTLAMTPVLISGSANTNDDTVSTSDPFAHLNLPIYSQAASRAHSIGGTPPARTSNQYTRDRDFSNGELEPPSQMHSEAPSLSASPNTRSFWKQSSFTAHIPRAIATAMSSSPPSLRKKASPAESSGVNTNSNSNVTWGHTTIMGASSGSGAAAGWNSITRPGFSEDGKRRMDLIGADIGYTIQTFVEDQSIFDDDSACFVTPLLNPSRNHLYANYRYAYAELLQMWELPLQRLEILKFNVLQNTDCSFALTASETTDKSLPYSEPSESKSSPSASSIPVLLGRQDALHSLSVAQRGLDVTGICRIHELQLKPINYRSTPTTALTGGAIGVCPRCNEIQRQLRCVYCLGPLDAQYTPCLACGCAAHDACLAEWHAAGEELCPAGDECNCVEEASSGHVETWEAMMGALGRTRRPTASLAPSGVASPISAALKQQQQQPMSRGSTASGPAAYAAFAALDRGPSALRGPGHGLGYAADDSWETIERDAHVRGTADGDGLLHMAGQRAARASMGAHDASASRFAFRSKLKKQSTGVWARTQVHENLGEEMAEMRRPAERSVSDMT</sequence>
<feature type="region of interest" description="Disordered" evidence="4">
    <location>
        <begin position="901"/>
        <end position="924"/>
    </location>
</feature>
<keyword evidence="1 3" id="KW-0853">WD repeat</keyword>
<dbReference type="InterPro" id="IPR015943">
    <property type="entry name" value="WD40/YVTN_repeat-like_dom_sf"/>
</dbReference>
<feature type="region of interest" description="Disordered" evidence="4">
    <location>
        <begin position="401"/>
        <end position="424"/>
    </location>
</feature>
<evidence type="ECO:0000313" key="6">
    <source>
        <dbReference type="Proteomes" id="UP000033483"/>
    </source>
</evidence>
<dbReference type="GO" id="GO:1904263">
    <property type="term" value="P:positive regulation of TORC1 signaling"/>
    <property type="evidence" value="ECO:0007669"/>
    <property type="project" value="TreeGrafter"/>
</dbReference>
<evidence type="ECO:0000256" key="2">
    <source>
        <dbReference type="ARBA" id="ARBA00022737"/>
    </source>
</evidence>
<evidence type="ECO:0000313" key="5">
    <source>
        <dbReference type="EMBL" id="KKA26431.1"/>
    </source>
</evidence>
<feature type="compositionally biased region" description="Low complexity" evidence="4">
    <location>
        <begin position="1169"/>
        <end position="1181"/>
    </location>
</feature>
<feature type="compositionally biased region" description="Polar residues" evidence="4">
    <location>
        <begin position="1118"/>
        <end position="1132"/>
    </location>
</feature>
<feature type="region of interest" description="Disordered" evidence="4">
    <location>
        <begin position="747"/>
        <end position="783"/>
    </location>
</feature>
<dbReference type="InterPro" id="IPR001680">
    <property type="entry name" value="WD40_rpt"/>
</dbReference>
<dbReference type="GO" id="GO:0034198">
    <property type="term" value="P:cellular response to amino acid starvation"/>
    <property type="evidence" value="ECO:0007669"/>
    <property type="project" value="TreeGrafter"/>
</dbReference>
<dbReference type="GO" id="GO:0005774">
    <property type="term" value="C:vacuolar membrane"/>
    <property type="evidence" value="ECO:0007669"/>
    <property type="project" value="TreeGrafter"/>
</dbReference>
<dbReference type="PROSITE" id="PS50082">
    <property type="entry name" value="WD_REPEATS_2"/>
    <property type="match status" value="3"/>
</dbReference>
<evidence type="ECO:0000256" key="4">
    <source>
        <dbReference type="SAM" id="MobiDB-lite"/>
    </source>
</evidence>
<dbReference type="Gene3D" id="2.130.10.10">
    <property type="entry name" value="YVTN repeat-like/Quinoprotein amine dehydrogenase"/>
    <property type="match status" value="1"/>
</dbReference>
<evidence type="ECO:0000256" key="3">
    <source>
        <dbReference type="PROSITE-ProRule" id="PRU00221"/>
    </source>
</evidence>
<feature type="region of interest" description="Disordered" evidence="4">
    <location>
        <begin position="1302"/>
        <end position="1321"/>
    </location>
</feature>
<dbReference type="PROSITE" id="PS50294">
    <property type="entry name" value="WD_REPEATS_REGION"/>
    <property type="match status" value="2"/>
</dbReference>
<dbReference type="InterPro" id="IPR049567">
    <property type="entry name" value="WDR59-like"/>
</dbReference>
<dbReference type="EMBL" id="LAEV01002192">
    <property type="protein sequence ID" value="KKA26431.1"/>
    <property type="molecule type" value="Genomic_DNA"/>
</dbReference>
<dbReference type="PANTHER" id="PTHR46170:SF1">
    <property type="entry name" value="GATOR COMPLEX PROTEIN WDR59"/>
    <property type="match status" value="1"/>
</dbReference>
<dbReference type="OrthoDB" id="311712at2759"/>
<evidence type="ECO:0000256" key="1">
    <source>
        <dbReference type="ARBA" id="ARBA00022574"/>
    </source>
</evidence>
<keyword evidence="6" id="KW-1185">Reference proteome</keyword>
<dbReference type="GO" id="GO:0035591">
    <property type="term" value="F:signaling adaptor activity"/>
    <property type="evidence" value="ECO:0007669"/>
    <property type="project" value="TreeGrafter"/>
</dbReference>
<dbReference type="SMART" id="SM00320">
    <property type="entry name" value="WD40"/>
    <property type="match status" value="4"/>
</dbReference>
<feature type="region of interest" description="Disordered" evidence="4">
    <location>
        <begin position="1152"/>
        <end position="1186"/>
    </location>
</feature>
<name>A0A0F4Z8K2_9PEZI</name>
<feature type="compositionally biased region" description="Gly residues" evidence="4">
    <location>
        <begin position="806"/>
        <end position="820"/>
    </location>
</feature>
<gene>
    <name evidence="5" type="ORF">TD95_000138</name>
</gene>
<comment type="caution">
    <text evidence="5">The sequence shown here is derived from an EMBL/GenBank/DDBJ whole genome shotgun (WGS) entry which is preliminary data.</text>
</comment>
<keyword evidence="2" id="KW-0677">Repeat</keyword>
<feature type="compositionally biased region" description="Basic and acidic residues" evidence="4">
    <location>
        <begin position="901"/>
        <end position="916"/>
    </location>
</feature>
<feature type="repeat" description="WD" evidence="3">
    <location>
        <begin position="220"/>
        <end position="255"/>
    </location>
</feature>
<dbReference type="GO" id="GO:0035859">
    <property type="term" value="C:Seh1-associated complex"/>
    <property type="evidence" value="ECO:0007669"/>
    <property type="project" value="TreeGrafter"/>
</dbReference>
<proteinExistence type="predicted"/>
<organism evidence="5 6">
    <name type="scientific">Thielaviopsis punctulata</name>
    <dbReference type="NCBI Taxonomy" id="72032"/>
    <lineage>
        <taxon>Eukaryota</taxon>
        <taxon>Fungi</taxon>
        <taxon>Dikarya</taxon>
        <taxon>Ascomycota</taxon>
        <taxon>Pezizomycotina</taxon>
        <taxon>Sordariomycetes</taxon>
        <taxon>Hypocreomycetidae</taxon>
        <taxon>Microascales</taxon>
        <taxon>Ceratocystidaceae</taxon>
        <taxon>Thielaviopsis</taxon>
    </lineage>
</organism>
<dbReference type="PANTHER" id="PTHR46170">
    <property type="entry name" value="GATOR COMPLEX PROTEIN WDR59"/>
    <property type="match status" value="1"/>
</dbReference>
<dbReference type="SUPFAM" id="SSF50978">
    <property type="entry name" value="WD40 repeat-like"/>
    <property type="match status" value="1"/>
</dbReference>
<dbReference type="Pfam" id="PF00400">
    <property type="entry name" value="WD40"/>
    <property type="match status" value="3"/>
</dbReference>
<protein>
    <submittedName>
        <fullName evidence="5">Uncharacterized protein</fullName>
    </submittedName>
</protein>
<reference evidence="5 6" key="1">
    <citation type="submission" date="2015-03" db="EMBL/GenBank/DDBJ databases">
        <authorList>
            <person name="Radwan O."/>
            <person name="Al-Naeli F.A."/>
            <person name="Rendon G.A."/>
            <person name="Fields C."/>
        </authorList>
    </citation>
    <scope>NUCLEOTIDE SEQUENCE [LARGE SCALE GENOMIC DNA]</scope>
    <source>
        <strain evidence="5">CR-DP1</strain>
    </source>
</reference>
<dbReference type="PROSITE" id="PS00678">
    <property type="entry name" value="WD_REPEATS_1"/>
    <property type="match status" value="1"/>
</dbReference>
<accession>A0A0F4Z8K2</accession>
<dbReference type="InterPro" id="IPR036322">
    <property type="entry name" value="WD40_repeat_dom_sf"/>
</dbReference>
<feature type="non-terminal residue" evidence="5">
    <location>
        <position position="1606"/>
    </location>
</feature>
<feature type="compositionally biased region" description="Low complexity" evidence="4">
    <location>
        <begin position="1304"/>
        <end position="1321"/>
    </location>
</feature>